<dbReference type="Proteomes" id="UP001595817">
    <property type="component" value="Unassembled WGS sequence"/>
</dbReference>
<keyword evidence="3" id="KW-1185">Reference proteome</keyword>
<reference evidence="3" key="1">
    <citation type="journal article" date="2019" name="Int. J. Syst. Evol. Microbiol.">
        <title>The Global Catalogue of Microorganisms (GCM) 10K type strain sequencing project: providing services to taxonomists for standard genome sequencing and annotation.</title>
        <authorList>
            <consortium name="The Broad Institute Genomics Platform"/>
            <consortium name="The Broad Institute Genome Sequencing Center for Infectious Disease"/>
            <person name="Wu L."/>
            <person name="Ma J."/>
        </authorList>
    </citation>
    <scope>NUCLEOTIDE SEQUENCE [LARGE SCALE GENOMIC DNA]</scope>
    <source>
        <strain evidence="3">CCUG 59778</strain>
    </source>
</reference>
<dbReference type="PANTHER" id="PTHR43617">
    <property type="entry name" value="L-AMINO ACID N-ACETYLTRANSFERASE"/>
    <property type="match status" value="1"/>
</dbReference>
<sequence length="318" mass="37016">MIMKNIVDIDPEKITNFWNATIGERFPLREQLWNQNTVTDPNILPQASFAVLDEDKLIGILVSKKYQEQHQNLYMPTETGWIQCLLVDRERRGEGIGTRLLSLAEKTFQELKLKDIKIGRDPQHYFPGIPFEDKESIRFFENKGYEKDSIEIDLYKRVKDQSLYELNHHESYFRLLSSHDHDSLLQFLQVSFPGRWHYEAARYFAQGGSGREILGLFVNGEMKGFCRLHDLDSPFIAANLYWSPLLEGKSGGIGPLGVDRSVRGQNLGLDIVKAAANELIKRGMDHIIIDWTQLEQFYGKMGFRPWKRYQSMSKRLHF</sequence>
<dbReference type="EMBL" id="JBHSEC010000005">
    <property type="protein sequence ID" value="MFC4409703.1"/>
    <property type="molecule type" value="Genomic_DNA"/>
</dbReference>
<evidence type="ECO:0000313" key="3">
    <source>
        <dbReference type="Proteomes" id="UP001595817"/>
    </source>
</evidence>
<keyword evidence="2" id="KW-0012">Acyltransferase</keyword>
<dbReference type="SUPFAM" id="SSF55729">
    <property type="entry name" value="Acyl-CoA N-acyltransferases (Nat)"/>
    <property type="match status" value="1"/>
</dbReference>
<keyword evidence="2" id="KW-0808">Transferase</keyword>
<proteinExistence type="predicted"/>
<dbReference type="CDD" id="cd04301">
    <property type="entry name" value="NAT_SF"/>
    <property type="match status" value="2"/>
</dbReference>
<evidence type="ECO:0000313" key="2">
    <source>
        <dbReference type="EMBL" id="MFC4409703.1"/>
    </source>
</evidence>
<dbReference type="InterPro" id="IPR050276">
    <property type="entry name" value="MshD_Acetyltransferase"/>
</dbReference>
<dbReference type="PROSITE" id="PS51186">
    <property type="entry name" value="GNAT"/>
    <property type="match status" value="2"/>
</dbReference>
<dbReference type="InterPro" id="IPR016181">
    <property type="entry name" value="Acyl_CoA_acyltransferase"/>
</dbReference>
<accession>A0ABV8X199</accession>
<comment type="caution">
    <text evidence="2">The sequence shown here is derived from an EMBL/GenBank/DDBJ whole genome shotgun (WGS) entry which is preliminary data.</text>
</comment>
<gene>
    <name evidence="2" type="ORF">ACFOZY_04550</name>
</gene>
<dbReference type="GO" id="GO:0016746">
    <property type="term" value="F:acyltransferase activity"/>
    <property type="evidence" value="ECO:0007669"/>
    <property type="project" value="UniProtKB-KW"/>
</dbReference>
<protein>
    <submittedName>
        <fullName evidence="2">GNAT family N-acetyltransferase</fullName>
        <ecNumber evidence="2">2.3.1.-</ecNumber>
    </submittedName>
</protein>
<dbReference type="Gene3D" id="3.40.630.30">
    <property type="match status" value="2"/>
</dbReference>
<organism evidence="2 3">
    <name type="scientific">Chungangia koreensis</name>
    <dbReference type="NCBI Taxonomy" id="752657"/>
    <lineage>
        <taxon>Bacteria</taxon>
        <taxon>Bacillati</taxon>
        <taxon>Bacillota</taxon>
        <taxon>Bacilli</taxon>
        <taxon>Lactobacillales</taxon>
        <taxon>Chungangia</taxon>
    </lineage>
</organism>
<dbReference type="InterPro" id="IPR000182">
    <property type="entry name" value="GNAT_dom"/>
</dbReference>
<name>A0ABV8X199_9LACT</name>
<evidence type="ECO:0000259" key="1">
    <source>
        <dbReference type="PROSITE" id="PS51186"/>
    </source>
</evidence>
<dbReference type="EC" id="2.3.1.-" evidence="2"/>
<feature type="domain" description="N-acetyltransferase" evidence="1">
    <location>
        <begin position="171"/>
        <end position="317"/>
    </location>
</feature>
<dbReference type="Pfam" id="PF00583">
    <property type="entry name" value="Acetyltransf_1"/>
    <property type="match status" value="2"/>
</dbReference>
<feature type="domain" description="N-acetyltransferase" evidence="1">
    <location>
        <begin position="4"/>
        <end position="170"/>
    </location>
</feature>